<keyword evidence="8" id="KW-0539">Nucleus</keyword>
<reference key="1">
    <citation type="submission" date="2019-01" db="UniProtKB">
        <authorList>
            <consortium name="RefSeq"/>
        </authorList>
    </citation>
    <scope>IDENTIFICATION</scope>
</reference>
<evidence type="ECO:0000256" key="7">
    <source>
        <dbReference type="ARBA" id="ARBA00023163"/>
    </source>
</evidence>
<dbReference type="RefSeq" id="XP_025715942.1">
    <property type="nucleotide sequence ID" value="XM_025860157.1"/>
</dbReference>
<reference evidence="12" key="2">
    <citation type="submission" date="2025-08" db="UniProtKB">
        <authorList>
            <consortium name="RefSeq"/>
        </authorList>
    </citation>
    <scope>IDENTIFICATION</scope>
    <source>
        <tissue evidence="12">Blood</tissue>
    </source>
</reference>
<dbReference type="SUPFAM" id="SSF47459">
    <property type="entry name" value="HLH, helix-loop-helix DNA-binding domain"/>
    <property type="match status" value="1"/>
</dbReference>
<dbReference type="GO" id="GO:0000981">
    <property type="term" value="F:DNA-binding transcription factor activity, RNA polymerase II-specific"/>
    <property type="evidence" value="ECO:0007669"/>
    <property type="project" value="TreeGrafter"/>
</dbReference>
<comment type="subcellular location">
    <subcellularLocation>
        <location evidence="1">Nucleus</location>
    </subcellularLocation>
</comment>
<dbReference type="InterPro" id="IPR011598">
    <property type="entry name" value="bHLH_dom"/>
</dbReference>
<dbReference type="Pfam" id="PF00010">
    <property type="entry name" value="HLH"/>
    <property type="match status" value="1"/>
</dbReference>
<keyword evidence="2" id="KW-0217">Developmental protein</keyword>
<dbReference type="Gene3D" id="4.10.280.10">
    <property type="entry name" value="Helix-loop-helix DNA-binding domain"/>
    <property type="match status" value="1"/>
</dbReference>
<sequence length="338" mass="34551">MRAPGSCGVFRGSRSSALSPVLGSGSSPSSGQGARPVGAPPEPSGSRSPSGSGSRSGSGLPRNVLSERERRKRISVSCERLRALLPRFDGRREDMASVLEMAVQFLRLAGTLVPSQEPRAVLGLSKETWREWQRDVTQQAMSRSSAAGPPDCGTGACGLTVPRAPPSCVTAGAGEGEAPLGVAEVPEGPPALPAAGGGPLLACPGFLFSAREQGPGFCSPRTGPRSSFTLGLWGPPGPVLVPAAGHCCVRLLSGRHAAWASRCPPDPSVIEALQPAVPAPRPKSLQGAEAAPTLASPFVAATLPPGERRGSELPGPGWAPSRGGRPCRDTGHQARVGM</sequence>
<evidence type="ECO:0000256" key="3">
    <source>
        <dbReference type="ARBA" id="ARBA00022782"/>
    </source>
</evidence>
<keyword evidence="4" id="KW-0744">Spermatogenesis</keyword>
<evidence type="ECO:0000313" key="11">
    <source>
        <dbReference type="Proteomes" id="UP000286641"/>
    </source>
</evidence>
<dbReference type="SMART" id="SM00353">
    <property type="entry name" value="HLH"/>
    <property type="match status" value="1"/>
</dbReference>
<gene>
    <name evidence="12" type="primary">SOHLH1</name>
</gene>
<evidence type="ECO:0000256" key="4">
    <source>
        <dbReference type="ARBA" id="ARBA00022871"/>
    </source>
</evidence>
<proteinExistence type="predicted"/>
<dbReference type="InterPro" id="IPR039583">
    <property type="entry name" value="TCFL5/SOLH1/2"/>
</dbReference>
<dbReference type="PANTHER" id="PTHR15402:SF4">
    <property type="entry name" value="SPERMATOGENESIS- AND OOGENESIS-SPECIFIC BASIC HELIX-LOOP-HELIX-CONTAINING PROTEIN 1"/>
    <property type="match status" value="1"/>
</dbReference>
<feature type="compositionally biased region" description="Low complexity" evidence="9">
    <location>
        <begin position="15"/>
        <end position="34"/>
    </location>
</feature>
<dbReference type="Proteomes" id="UP000286641">
    <property type="component" value="Unplaced"/>
</dbReference>
<keyword evidence="7" id="KW-0804">Transcription</keyword>
<evidence type="ECO:0000259" key="10">
    <source>
        <dbReference type="PROSITE" id="PS50888"/>
    </source>
</evidence>
<evidence type="ECO:0000256" key="6">
    <source>
        <dbReference type="ARBA" id="ARBA00023125"/>
    </source>
</evidence>
<evidence type="ECO:0000256" key="9">
    <source>
        <dbReference type="SAM" id="MobiDB-lite"/>
    </source>
</evidence>
<evidence type="ECO:0000256" key="1">
    <source>
        <dbReference type="ARBA" id="ARBA00004123"/>
    </source>
</evidence>
<dbReference type="InterPro" id="IPR036638">
    <property type="entry name" value="HLH_DNA-bd_sf"/>
</dbReference>
<dbReference type="GO" id="GO:0007283">
    <property type="term" value="P:spermatogenesis"/>
    <property type="evidence" value="ECO:0007669"/>
    <property type="project" value="UniProtKB-KW"/>
</dbReference>
<dbReference type="GO" id="GO:0030154">
    <property type="term" value="P:cell differentiation"/>
    <property type="evidence" value="ECO:0007669"/>
    <property type="project" value="UniProtKB-KW"/>
</dbReference>
<keyword evidence="3" id="KW-0221">Differentiation</keyword>
<dbReference type="CDD" id="cd18908">
    <property type="entry name" value="bHLH_SOHLH1_2"/>
    <property type="match status" value="1"/>
</dbReference>
<keyword evidence="11" id="KW-1185">Reference proteome</keyword>
<evidence type="ECO:0000256" key="5">
    <source>
        <dbReference type="ARBA" id="ARBA00023015"/>
    </source>
</evidence>
<feature type="region of interest" description="Disordered" evidence="9">
    <location>
        <begin position="302"/>
        <end position="338"/>
    </location>
</feature>
<feature type="compositionally biased region" description="Low complexity" evidence="9">
    <location>
        <begin position="44"/>
        <end position="62"/>
    </location>
</feature>
<name>A0A3Q7NAY9_CALUR</name>
<evidence type="ECO:0000256" key="2">
    <source>
        <dbReference type="ARBA" id="ARBA00022473"/>
    </source>
</evidence>
<keyword evidence="5" id="KW-0805">Transcription regulation</keyword>
<dbReference type="PANTHER" id="PTHR15402">
    <property type="entry name" value="TRANSCRIPTION FACTOR-LIKE 5 PROTEIN"/>
    <property type="match status" value="1"/>
</dbReference>
<dbReference type="CTD" id="402381"/>
<dbReference type="GO" id="GO:0000978">
    <property type="term" value="F:RNA polymerase II cis-regulatory region sequence-specific DNA binding"/>
    <property type="evidence" value="ECO:0007669"/>
    <property type="project" value="TreeGrafter"/>
</dbReference>
<dbReference type="GO" id="GO:0046983">
    <property type="term" value="F:protein dimerization activity"/>
    <property type="evidence" value="ECO:0007669"/>
    <property type="project" value="InterPro"/>
</dbReference>
<feature type="domain" description="BHLH" evidence="10">
    <location>
        <begin position="58"/>
        <end position="109"/>
    </location>
</feature>
<feature type="region of interest" description="Disordered" evidence="9">
    <location>
        <begin position="1"/>
        <end position="69"/>
    </location>
</feature>
<accession>A0A3Q7NAY9</accession>
<protein>
    <submittedName>
        <fullName evidence="12">Spermatogenesis- and oogenesis-specific basic helix-loop-helix-containing protein 1 isoform X2</fullName>
    </submittedName>
</protein>
<evidence type="ECO:0000313" key="12">
    <source>
        <dbReference type="RefSeq" id="XP_025715942.1"/>
    </source>
</evidence>
<organism evidence="11 12">
    <name type="scientific">Callorhinus ursinus</name>
    <name type="common">Northern fur seal</name>
    <dbReference type="NCBI Taxonomy" id="34884"/>
    <lineage>
        <taxon>Eukaryota</taxon>
        <taxon>Metazoa</taxon>
        <taxon>Chordata</taxon>
        <taxon>Craniata</taxon>
        <taxon>Vertebrata</taxon>
        <taxon>Euteleostomi</taxon>
        <taxon>Mammalia</taxon>
        <taxon>Eutheria</taxon>
        <taxon>Laurasiatheria</taxon>
        <taxon>Carnivora</taxon>
        <taxon>Caniformia</taxon>
        <taxon>Pinnipedia</taxon>
        <taxon>Otariidae</taxon>
        <taxon>Callorhinus</taxon>
    </lineage>
</organism>
<evidence type="ECO:0000256" key="8">
    <source>
        <dbReference type="ARBA" id="ARBA00023242"/>
    </source>
</evidence>
<dbReference type="PROSITE" id="PS50888">
    <property type="entry name" value="BHLH"/>
    <property type="match status" value="1"/>
</dbReference>
<dbReference type="AlphaFoldDB" id="A0A3Q7NAY9"/>
<dbReference type="GO" id="GO:0005634">
    <property type="term" value="C:nucleus"/>
    <property type="evidence" value="ECO:0007669"/>
    <property type="project" value="UniProtKB-SubCell"/>
</dbReference>
<keyword evidence="6" id="KW-0238">DNA-binding</keyword>